<dbReference type="GO" id="GO:0016787">
    <property type="term" value="F:hydrolase activity"/>
    <property type="evidence" value="ECO:0007669"/>
    <property type="project" value="UniProtKB-KW"/>
</dbReference>
<protein>
    <recommendedName>
        <fullName evidence="13">Purine nucleoside phosphorylase</fullName>
    </recommendedName>
</protein>
<comment type="catalytic activity">
    <reaction evidence="1">
        <text>inosine + phosphate = alpha-D-ribose 1-phosphate + hypoxanthine</text>
        <dbReference type="Rhea" id="RHEA:27646"/>
        <dbReference type="ChEBI" id="CHEBI:17368"/>
        <dbReference type="ChEBI" id="CHEBI:17596"/>
        <dbReference type="ChEBI" id="CHEBI:43474"/>
        <dbReference type="ChEBI" id="CHEBI:57720"/>
        <dbReference type="EC" id="2.4.2.1"/>
    </reaction>
    <physiologicalReaction direction="left-to-right" evidence="1">
        <dbReference type="Rhea" id="RHEA:27647"/>
    </physiologicalReaction>
</comment>
<keyword evidence="4" id="KW-0808">Transferase</keyword>
<comment type="catalytic activity">
    <reaction evidence="11">
        <text>adenosine + phosphate = alpha-D-ribose 1-phosphate + adenine</text>
        <dbReference type="Rhea" id="RHEA:27642"/>
        <dbReference type="ChEBI" id="CHEBI:16335"/>
        <dbReference type="ChEBI" id="CHEBI:16708"/>
        <dbReference type="ChEBI" id="CHEBI:43474"/>
        <dbReference type="ChEBI" id="CHEBI:57720"/>
        <dbReference type="EC" id="2.4.2.1"/>
    </reaction>
    <physiologicalReaction direction="left-to-right" evidence="11">
        <dbReference type="Rhea" id="RHEA:27643"/>
    </physiologicalReaction>
</comment>
<evidence type="ECO:0000313" key="14">
    <source>
        <dbReference type="EMBL" id="ONK01819.1"/>
    </source>
</evidence>
<dbReference type="OrthoDB" id="4279at2"/>
<dbReference type="NCBIfam" id="TIGR00726">
    <property type="entry name" value="peptidoglycan editing factor PgeF"/>
    <property type="match status" value="1"/>
</dbReference>
<dbReference type="InterPro" id="IPR038371">
    <property type="entry name" value="Cu_polyphenol_OxRdtase_sf"/>
</dbReference>
<dbReference type="Gene3D" id="3.60.140.10">
    <property type="entry name" value="CNF1/YfiH-like putative cysteine hydrolases"/>
    <property type="match status" value="1"/>
</dbReference>
<keyword evidence="8" id="KW-0560">Oxidoreductase</keyword>
<dbReference type="InterPro" id="IPR003730">
    <property type="entry name" value="Cu_polyphenol_OxRdtase"/>
</dbReference>
<reference evidence="15" key="1">
    <citation type="submission" date="2016-11" db="EMBL/GenBank/DDBJ databases">
        <authorList>
            <person name="Panda P."/>
            <person name="Visnovsky S."/>
            <person name="Pitman A."/>
        </authorList>
    </citation>
    <scope>NUCLEOTIDE SEQUENCE [LARGE SCALE GENOMIC DNA]</scope>
    <source>
        <strain evidence="15">ICMP 9972</strain>
    </source>
</reference>
<organism evidence="14 15">
    <name type="scientific">Pectobacterium actinidiae</name>
    <dbReference type="NCBI Taxonomy" id="1507808"/>
    <lineage>
        <taxon>Bacteria</taxon>
        <taxon>Pseudomonadati</taxon>
        <taxon>Pseudomonadota</taxon>
        <taxon>Gammaproteobacteria</taxon>
        <taxon>Enterobacterales</taxon>
        <taxon>Pectobacteriaceae</taxon>
        <taxon>Pectobacterium</taxon>
    </lineage>
</organism>
<dbReference type="GO" id="GO:0017061">
    <property type="term" value="F:S-methyl-5-thioadenosine phosphorylase activity"/>
    <property type="evidence" value="ECO:0007669"/>
    <property type="project" value="UniProtKB-EC"/>
</dbReference>
<dbReference type="CDD" id="cd16833">
    <property type="entry name" value="YfiH"/>
    <property type="match status" value="1"/>
</dbReference>
<evidence type="ECO:0000256" key="9">
    <source>
        <dbReference type="ARBA" id="ARBA00023008"/>
    </source>
</evidence>
<sequence length="241" mass="25956">MLIYPDWPLPESVKSCSTTRIGGCSRAPYDSLNMGNHVGDEPAHVTANRQTLVEMASLPAMPYWLEQVHGTDVIRIGGASPTSVCGDAAYTDKKGKVCAVMTADCLPVLLCAINGDEVAAAHAGWRGLHAGVLEETLACFRAQPEQIMAWLGPAIGPDAFEVGPEVRDAFIQHDMAAASAFRPEGNKFFADIYQLASLRLRAAGVTQIFGGNTCTVSEPHKFFSYRRDGVTGRMASLIWLI</sequence>
<evidence type="ECO:0000256" key="11">
    <source>
        <dbReference type="ARBA" id="ARBA00048968"/>
    </source>
</evidence>
<dbReference type="FunFam" id="3.60.140.10:FF:000001">
    <property type="entry name" value="Polyphenol oxidase"/>
    <property type="match status" value="1"/>
</dbReference>
<keyword evidence="5" id="KW-0479">Metal-binding</keyword>
<keyword evidence="7" id="KW-0862">Zinc</keyword>
<comment type="cofactor">
    <cofactor evidence="2">
        <name>Zn(2+)</name>
        <dbReference type="ChEBI" id="CHEBI:29105"/>
    </cofactor>
</comment>
<evidence type="ECO:0000256" key="10">
    <source>
        <dbReference type="ARBA" id="ARBA00047989"/>
    </source>
</evidence>
<dbReference type="InterPro" id="IPR011324">
    <property type="entry name" value="Cytotoxic_necrot_fac-like_cat"/>
</dbReference>
<evidence type="ECO:0000256" key="7">
    <source>
        <dbReference type="ARBA" id="ARBA00022833"/>
    </source>
</evidence>
<name>A0A1V2QZQ5_9GAMM</name>
<evidence type="ECO:0000256" key="5">
    <source>
        <dbReference type="ARBA" id="ARBA00022723"/>
    </source>
</evidence>
<dbReference type="SUPFAM" id="SSF64438">
    <property type="entry name" value="CNF1/YfiH-like putative cysteine hydrolases"/>
    <property type="match status" value="1"/>
</dbReference>
<dbReference type="AlphaFoldDB" id="A0A1V2QZQ5"/>
<dbReference type="PANTHER" id="PTHR30616">
    <property type="entry name" value="UNCHARACTERIZED PROTEIN YFIH"/>
    <property type="match status" value="1"/>
</dbReference>
<dbReference type="EMBL" id="MPUJ01000020">
    <property type="protein sequence ID" value="ONK01819.1"/>
    <property type="molecule type" value="Genomic_DNA"/>
</dbReference>
<dbReference type="Proteomes" id="UP000189286">
    <property type="component" value="Unassembled WGS sequence"/>
</dbReference>
<evidence type="ECO:0000256" key="12">
    <source>
        <dbReference type="ARBA" id="ARBA00049893"/>
    </source>
</evidence>
<keyword evidence="6" id="KW-0378">Hydrolase</keyword>
<evidence type="ECO:0000256" key="4">
    <source>
        <dbReference type="ARBA" id="ARBA00022679"/>
    </source>
</evidence>
<keyword evidence="9" id="KW-0186">Copper</keyword>
<dbReference type="GO" id="GO:0005507">
    <property type="term" value="F:copper ion binding"/>
    <property type="evidence" value="ECO:0007669"/>
    <property type="project" value="TreeGrafter"/>
</dbReference>
<dbReference type="GO" id="GO:0016491">
    <property type="term" value="F:oxidoreductase activity"/>
    <property type="evidence" value="ECO:0007669"/>
    <property type="project" value="UniProtKB-KW"/>
</dbReference>
<dbReference type="PANTHER" id="PTHR30616:SF2">
    <property type="entry name" value="PURINE NUCLEOSIDE PHOSPHORYLASE LACC1"/>
    <property type="match status" value="1"/>
</dbReference>
<comment type="catalytic activity">
    <reaction evidence="12">
        <text>S-methyl-5'-thioadenosine + phosphate = 5-(methylsulfanyl)-alpha-D-ribose 1-phosphate + adenine</text>
        <dbReference type="Rhea" id="RHEA:11852"/>
        <dbReference type="ChEBI" id="CHEBI:16708"/>
        <dbReference type="ChEBI" id="CHEBI:17509"/>
        <dbReference type="ChEBI" id="CHEBI:43474"/>
        <dbReference type="ChEBI" id="CHEBI:58533"/>
        <dbReference type="EC" id="2.4.2.28"/>
    </reaction>
    <physiologicalReaction direction="left-to-right" evidence="12">
        <dbReference type="Rhea" id="RHEA:11853"/>
    </physiologicalReaction>
</comment>
<evidence type="ECO:0000256" key="6">
    <source>
        <dbReference type="ARBA" id="ARBA00022801"/>
    </source>
</evidence>
<accession>A0A1V2QZQ5</accession>
<gene>
    <name evidence="14" type="ORF">BSK71_19385</name>
</gene>
<evidence type="ECO:0000256" key="1">
    <source>
        <dbReference type="ARBA" id="ARBA00000553"/>
    </source>
</evidence>
<evidence type="ECO:0000256" key="13">
    <source>
        <dbReference type="RuleBase" id="RU361274"/>
    </source>
</evidence>
<evidence type="ECO:0000256" key="8">
    <source>
        <dbReference type="ARBA" id="ARBA00023002"/>
    </source>
</evidence>
<evidence type="ECO:0000256" key="2">
    <source>
        <dbReference type="ARBA" id="ARBA00001947"/>
    </source>
</evidence>
<comment type="similarity">
    <text evidence="3 13">Belongs to the purine nucleoside phosphorylase YfiH/LACC1 family.</text>
</comment>
<dbReference type="Pfam" id="PF02578">
    <property type="entry name" value="Cu-oxidase_4"/>
    <property type="match status" value="1"/>
</dbReference>
<evidence type="ECO:0000256" key="3">
    <source>
        <dbReference type="ARBA" id="ARBA00007353"/>
    </source>
</evidence>
<comment type="caution">
    <text evidence="14">The sequence shown here is derived from an EMBL/GenBank/DDBJ whole genome shotgun (WGS) entry which is preliminary data.</text>
</comment>
<proteinExistence type="inferred from homology"/>
<dbReference type="NCBIfam" id="NF007998">
    <property type="entry name" value="PRK10723.1"/>
    <property type="match status" value="1"/>
</dbReference>
<evidence type="ECO:0000313" key="15">
    <source>
        <dbReference type="Proteomes" id="UP000189286"/>
    </source>
</evidence>
<comment type="catalytic activity">
    <reaction evidence="10">
        <text>adenosine + H2O + H(+) = inosine + NH4(+)</text>
        <dbReference type="Rhea" id="RHEA:24408"/>
        <dbReference type="ChEBI" id="CHEBI:15377"/>
        <dbReference type="ChEBI" id="CHEBI:15378"/>
        <dbReference type="ChEBI" id="CHEBI:16335"/>
        <dbReference type="ChEBI" id="CHEBI:17596"/>
        <dbReference type="ChEBI" id="CHEBI:28938"/>
        <dbReference type="EC" id="3.5.4.4"/>
    </reaction>
    <physiologicalReaction direction="left-to-right" evidence="10">
        <dbReference type="Rhea" id="RHEA:24409"/>
    </physiologicalReaction>
</comment>
<dbReference type="RefSeq" id="WP_039360929.1">
    <property type="nucleotide sequence ID" value="NZ_JRMH01000001.1"/>
</dbReference>